<organism evidence="10 11">
    <name type="scientific">Neorhizobium galegae bv. orientalis str. HAMBI 540</name>
    <dbReference type="NCBI Taxonomy" id="1028800"/>
    <lineage>
        <taxon>Bacteria</taxon>
        <taxon>Pseudomonadati</taxon>
        <taxon>Pseudomonadota</taxon>
        <taxon>Alphaproteobacteria</taxon>
        <taxon>Hyphomicrobiales</taxon>
        <taxon>Rhizobiaceae</taxon>
        <taxon>Rhizobium/Agrobacterium group</taxon>
        <taxon>Neorhizobium</taxon>
    </lineage>
</organism>
<dbReference type="NCBIfam" id="TIGR03025">
    <property type="entry name" value="EPS_sugtrans"/>
    <property type="match status" value="1"/>
</dbReference>
<keyword evidence="6 8" id="KW-0472">Membrane</keyword>
<evidence type="ECO:0000256" key="5">
    <source>
        <dbReference type="ARBA" id="ARBA00022989"/>
    </source>
</evidence>
<sequence length="479" mass="53966">MITPFEPKIGNDYISYEQKSQRGGPEYHVIAYVAAAADFIYLLGATGVGFTGYQYVVFGSAPDPSLFIGIGLVLSTIFVLAMHSAQAYSPESIQLLRPQIRLICILIPSALAFLLTVIFFLKIGTTFSRGAILMTAVISLSGLICTRLFWHWYLPSAAAAASFKMKRILLICHEEFSAEHWQHKAAASGMTLVQVLRLSDENLLPVNALQRLRQSETDNIDEVFIIWRDPNVSKLEFYLGELRRSASPVNVIFDGVVGRLTSAPARKIGGMTAFQTQRPPLNLYERGTKRAFDIIFSLLAILSLFPLLLVVAIAIKCDSRGPILFRQVRKGYGGRSFRILKFRSMTVMEDSADIRQATRNDPRVTKIGAIIRASSIDELPQLWNVLRGEMSIVGPRPHALAHDELYDAQIAKYAFRRHVKPGLTGWAQINNCRGETPNIEKMEERIFHDLWYINNWSFWLDMKIIVRTAIEICDFGKVY</sequence>
<dbReference type="AlphaFoldDB" id="A0A068SV39"/>
<dbReference type="OrthoDB" id="9808602at2"/>
<comment type="subcellular location">
    <subcellularLocation>
        <location evidence="1">Membrane</location>
        <topology evidence="1">Multi-pass membrane protein</topology>
    </subcellularLocation>
</comment>
<dbReference type="GO" id="GO:0000271">
    <property type="term" value="P:polysaccharide biosynthetic process"/>
    <property type="evidence" value="ECO:0007669"/>
    <property type="project" value="UniProtKB-KW"/>
</dbReference>
<dbReference type="GO" id="GO:0089702">
    <property type="term" value="F:undecaprenyl-phosphate glucose phosphotransferase activity"/>
    <property type="evidence" value="ECO:0007669"/>
    <property type="project" value="TreeGrafter"/>
</dbReference>
<feature type="transmembrane region" description="Helical" evidence="8">
    <location>
        <begin position="100"/>
        <end position="121"/>
    </location>
</feature>
<dbReference type="Pfam" id="PF02397">
    <property type="entry name" value="Bac_transf"/>
    <property type="match status" value="1"/>
</dbReference>
<evidence type="ECO:0000256" key="2">
    <source>
        <dbReference type="ARBA" id="ARBA00006464"/>
    </source>
</evidence>
<evidence type="ECO:0000313" key="10">
    <source>
        <dbReference type="EMBL" id="CDN49626.1"/>
    </source>
</evidence>
<dbReference type="Proteomes" id="UP000028181">
    <property type="component" value="Chromosome I"/>
</dbReference>
<keyword evidence="7" id="KW-0270">Exopolysaccharide synthesis</keyword>
<feature type="transmembrane region" description="Helical" evidence="8">
    <location>
        <begin position="29"/>
        <end position="53"/>
    </location>
</feature>
<keyword evidence="4 8" id="KW-0812">Transmembrane</keyword>
<dbReference type="eggNOG" id="COG2148">
    <property type="taxonomic scope" value="Bacteria"/>
</dbReference>
<feature type="transmembrane region" description="Helical" evidence="8">
    <location>
        <begin position="127"/>
        <end position="150"/>
    </location>
</feature>
<evidence type="ECO:0000256" key="8">
    <source>
        <dbReference type="SAM" id="Phobius"/>
    </source>
</evidence>
<comment type="similarity">
    <text evidence="2">Belongs to the bacterial sugar transferase family.</text>
</comment>
<keyword evidence="11" id="KW-1185">Reference proteome</keyword>
<dbReference type="GO" id="GO:0009242">
    <property type="term" value="P:colanic acid biosynthetic process"/>
    <property type="evidence" value="ECO:0007669"/>
    <property type="project" value="TreeGrafter"/>
</dbReference>
<evidence type="ECO:0000256" key="7">
    <source>
        <dbReference type="ARBA" id="ARBA00023169"/>
    </source>
</evidence>
<evidence type="ECO:0000256" key="1">
    <source>
        <dbReference type="ARBA" id="ARBA00004141"/>
    </source>
</evidence>
<protein>
    <submittedName>
        <fullName evidence="10">Undecaprenyl-phosphate glucose phosphotransferase</fullName>
    </submittedName>
</protein>
<reference evidence="11" key="1">
    <citation type="journal article" date="2014" name="BMC Genomics">
        <title>Genome sequencing of two Neorhizobium galegae strains reveals a noeT gene responsible for the unusual acetylation of the nodulation factors.</title>
        <authorList>
            <person name="Osterman J."/>
            <person name="Marsh J."/>
            <person name="Laine P.K."/>
            <person name="Zeng Z."/>
            <person name="Alatalo E."/>
            <person name="Sullivan J.T."/>
            <person name="Young J.P."/>
            <person name="Thomas-Oates J."/>
            <person name="Paulin L."/>
            <person name="Lindstrom K."/>
        </authorList>
    </citation>
    <scope>NUCLEOTIDE SEQUENCE [LARGE SCALE GENOMIC DNA]</scope>
    <source>
        <strain evidence="11">HAMBI 540</strain>
    </source>
</reference>
<dbReference type="HOGENOM" id="CLU_024920_0_1_5"/>
<evidence type="ECO:0000256" key="3">
    <source>
        <dbReference type="ARBA" id="ARBA00022679"/>
    </source>
</evidence>
<dbReference type="GeneID" id="24256529"/>
<evidence type="ECO:0000256" key="6">
    <source>
        <dbReference type="ARBA" id="ARBA00023136"/>
    </source>
</evidence>
<evidence type="ECO:0000259" key="9">
    <source>
        <dbReference type="Pfam" id="PF02397"/>
    </source>
</evidence>
<evidence type="ECO:0000313" key="11">
    <source>
        <dbReference type="Proteomes" id="UP000028181"/>
    </source>
</evidence>
<feature type="domain" description="Bacterial sugar transferase" evidence="9">
    <location>
        <begin position="289"/>
        <end position="472"/>
    </location>
</feature>
<dbReference type="InterPro" id="IPR017475">
    <property type="entry name" value="EPS_sugar_tfrase"/>
</dbReference>
<proteinExistence type="inferred from homology"/>
<dbReference type="RefSeq" id="WP_038590372.1">
    <property type="nucleotide sequence ID" value="NZ_HG938353.1"/>
</dbReference>
<name>A0A068SV39_NEOGA</name>
<feature type="transmembrane region" description="Helical" evidence="8">
    <location>
        <begin position="65"/>
        <end position="88"/>
    </location>
</feature>
<dbReference type="KEGG" id="ngg:RG540_CH34620"/>
<evidence type="ECO:0000256" key="4">
    <source>
        <dbReference type="ARBA" id="ARBA00022692"/>
    </source>
</evidence>
<dbReference type="PANTHER" id="PTHR30576:SF21">
    <property type="entry name" value="UDP-GLUCOSE:UNDECAPRENYL-PHOSPHATE GLUCOSE-1-PHOSPHATE TRANSFERASE"/>
    <property type="match status" value="1"/>
</dbReference>
<keyword evidence="5 8" id="KW-1133">Transmembrane helix</keyword>
<keyword evidence="3 10" id="KW-0808">Transferase</keyword>
<dbReference type="EMBL" id="HG938353">
    <property type="protein sequence ID" value="CDN49626.1"/>
    <property type="molecule type" value="Genomic_DNA"/>
</dbReference>
<accession>A0A068SV39</accession>
<gene>
    <name evidence="10" type="ORF">RG540_CH34620</name>
</gene>
<dbReference type="PANTHER" id="PTHR30576">
    <property type="entry name" value="COLANIC BIOSYNTHESIS UDP-GLUCOSE LIPID CARRIER TRANSFERASE"/>
    <property type="match status" value="1"/>
</dbReference>
<feature type="transmembrane region" description="Helical" evidence="8">
    <location>
        <begin position="294"/>
        <end position="315"/>
    </location>
</feature>
<dbReference type="GO" id="GO:0016020">
    <property type="term" value="C:membrane"/>
    <property type="evidence" value="ECO:0007669"/>
    <property type="project" value="UniProtKB-SubCell"/>
</dbReference>
<dbReference type="PATRIC" id="fig|1028800.3.peg.3519"/>
<dbReference type="InterPro" id="IPR003362">
    <property type="entry name" value="Bact_transf"/>
</dbReference>